<feature type="region of interest" description="Disordered" evidence="1">
    <location>
        <begin position="232"/>
        <end position="254"/>
    </location>
</feature>
<evidence type="ECO:0000256" key="1">
    <source>
        <dbReference type="SAM" id="MobiDB-lite"/>
    </source>
</evidence>
<feature type="region of interest" description="Disordered" evidence="1">
    <location>
        <begin position="143"/>
        <end position="214"/>
    </location>
</feature>
<feature type="compositionally biased region" description="Low complexity" evidence="1">
    <location>
        <begin position="201"/>
        <end position="214"/>
    </location>
</feature>
<dbReference type="EMBL" id="CP022098">
    <property type="protein sequence ID" value="ATB38478.1"/>
    <property type="molecule type" value="Genomic_DNA"/>
</dbReference>
<feature type="compositionally biased region" description="Pro residues" evidence="1">
    <location>
        <begin position="151"/>
        <end position="174"/>
    </location>
</feature>
<dbReference type="AlphaFoldDB" id="A0A250J4N5"/>
<sequence>MKVSGLRLCRWSAVLGLAAVLLTSQVALAARVAVSALEGDPKGKLRAQVTAALRKTRKVQVSPPTAWTQAAGKQGLKGPAAVTPAAVKRLAPKLRVDAVLTGSAGRELDVRLMNQEGQVVWSESYPLKRGLLAPKDAARLAQAVATAPTTAPEPPAPTPAASSPLPPLPPPPSRAEPQARAEPSEAPRVVPPEPPAKGKDAPAAPRAPAPGKAGRSAALAWVELDDESHTFVAGSGGGVADEEQVKDVPERPGAHPPRVRVLVGAVVTWRSYCARPGVESCAAFDARPPEQQLGDTADYAAQAPYAGVAAEAEVFPLAHRTSLLRGLGLTLAYQRSFAPTTVVVTTPTGSTPRREVTATDTAYGAMLAWRYFFARGGSDAPLWGYAGVRLGLLGREFGLDETLNAALPLVHRFSPAVGLDVSVPLLELVRVEAAGRFFFPSSPGHSLLGGGDDGPYPSEVRDYGTAVSSLGWSAEVGVAGEVWGPFGYSVRGHVEGYRDGFTGQGARRGWTEGGVAQESYLSVLAGVTASW</sequence>
<evidence type="ECO:0000313" key="3">
    <source>
        <dbReference type="EMBL" id="ATB38478.1"/>
    </source>
</evidence>
<feature type="chain" id="PRO_5012354683" evidence="2">
    <location>
        <begin position="30"/>
        <end position="531"/>
    </location>
</feature>
<evidence type="ECO:0000256" key="2">
    <source>
        <dbReference type="SAM" id="SignalP"/>
    </source>
</evidence>
<gene>
    <name evidence="3" type="ORF">CYFUS_003913</name>
</gene>
<keyword evidence="2" id="KW-0732">Signal</keyword>
<evidence type="ECO:0000313" key="4">
    <source>
        <dbReference type="Proteomes" id="UP000217257"/>
    </source>
</evidence>
<organism evidence="3 4">
    <name type="scientific">Cystobacter fuscus</name>
    <dbReference type="NCBI Taxonomy" id="43"/>
    <lineage>
        <taxon>Bacteria</taxon>
        <taxon>Pseudomonadati</taxon>
        <taxon>Myxococcota</taxon>
        <taxon>Myxococcia</taxon>
        <taxon>Myxococcales</taxon>
        <taxon>Cystobacterineae</taxon>
        <taxon>Archangiaceae</taxon>
        <taxon>Cystobacter</taxon>
    </lineage>
</organism>
<proteinExistence type="predicted"/>
<reference evidence="3 4" key="1">
    <citation type="submission" date="2017-06" db="EMBL/GenBank/DDBJ databases">
        <title>Sequencing and comparative analysis of myxobacterial genomes.</title>
        <authorList>
            <person name="Rupp O."/>
            <person name="Goesmann A."/>
            <person name="Sogaard-Andersen L."/>
        </authorList>
    </citation>
    <scope>NUCLEOTIDE SEQUENCE [LARGE SCALE GENOMIC DNA]</scope>
    <source>
        <strain evidence="3 4">DSM 52655</strain>
    </source>
</reference>
<feature type="compositionally biased region" description="Basic and acidic residues" evidence="1">
    <location>
        <begin position="243"/>
        <end position="253"/>
    </location>
</feature>
<accession>A0A250J4N5</accession>
<name>A0A250J4N5_9BACT</name>
<dbReference type="Proteomes" id="UP000217257">
    <property type="component" value="Chromosome"/>
</dbReference>
<dbReference type="RefSeq" id="WP_157758537.1">
    <property type="nucleotide sequence ID" value="NZ_CP022098.1"/>
</dbReference>
<feature type="signal peptide" evidence="2">
    <location>
        <begin position="1"/>
        <end position="29"/>
    </location>
</feature>
<protein>
    <submittedName>
        <fullName evidence="3">Uncharacterized protein</fullName>
    </submittedName>
</protein>
<dbReference type="KEGG" id="cfus:CYFUS_003913"/>